<dbReference type="OrthoDB" id="406631at2759"/>
<dbReference type="GO" id="GO:0046355">
    <property type="term" value="P:mannan catabolic process"/>
    <property type="evidence" value="ECO:0007669"/>
    <property type="project" value="UniProtKB-ARBA"/>
</dbReference>
<evidence type="ECO:0000256" key="3">
    <source>
        <dbReference type="ARBA" id="ARBA00005641"/>
    </source>
</evidence>
<evidence type="ECO:0000256" key="8">
    <source>
        <dbReference type="ARBA" id="ARBA00023295"/>
    </source>
</evidence>
<dbReference type="Proteomes" id="UP000613580">
    <property type="component" value="Unassembled WGS sequence"/>
</dbReference>
<protein>
    <recommendedName>
        <fullName evidence="4">mannan endo-1,4-beta-mannosidase</fullName>
        <ecNumber evidence="4">3.2.1.78</ecNumber>
    </recommendedName>
</protein>
<dbReference type="InterPro" id="IPR045053">
    <property type="entry name" value="MAN-like"/>
</dbReference>
<dbReference type="EC" id="3.2.1.78" evidence="4"/>
<gene>
    <name evidence="11" type="ORF">HMN09_00641700</name>
</gene>
<dbReference type="EMBL" id="JACAZE010000007">
    <property type="protein sequence ID" value="KAF7310984.1"/>
    <property type="molecule type" value="Genomic_DNA"/>
</dbReference>
<keyword evidence="5" id="KW-0964">Secreted</keyword>
<keyword evidence="6 9" id="KW-0732">Signal</keyword>
<evidence type="ECO:0000313" key="11">
    <source>
        <dbReference type="EMBL" id="KAF7310984.1"/>
    </source>
</evidence>
<feature type="domain" description="Glycoside hydrolase family 5" evidence="10">
    <location>
        <begin position="25"/>
        <end position="333"/>
    </location>
</feature>
<evidence type="ECO:0000256" key="1">
    <source>
        <dbReference type="ARBA" id="ARBA00001678"/>
    </source>
</evidence>
<evidence type="ECO:0000313" key="12">
    <source>
        <dbReference type="Proteomes" id="UP000613580"/>
    </source>
</evidence>
<name>A0A8H6T528_MYCCL</name>
<comment type="caution">
    <text evidence="11">The sequence shown here is derived from an EMBL/GenBank/DDBJ whole genome shotgun (WGS) entry which is preliminary data.</text>
</comment>
<sequence length="412" mass="46234">MLLSYLVPAFLASAMGVAKLVPPGFVTTNGVQFELDGEPFAFVGSNSFWLPLLLTETDVRNTFGQMKSQGVKVVRTWAFNAINSSELHQTPVETGLTYYQVWEDNDWILNEGSQGLERLDTVLEIAAEFDMRLILTFTNNWVGYGGMELYIDHILPGASTHDIFYTDEEMIASYQRYVRTIVERYKDSATVFAWEMMNEARCLGDLPSGPDCSAQSRTIPNWYKLQSDYIRSLDPHHLITTGGEGHFNWDNSTLIDDYNFNGEAGEDFDYDLTFENVDFGTYHLYPQSWYPDGNFPLGGGAEGWGLFWIQAHANSAKKVGKPVVLEEFGVTPQSNQTLIYPSWVQLALDTKHGIMPWQFGALGLTEDGGNRLLKYTDALVDGASPNDGYAVYKNETAVWNIFKNAAKIQDAA</sequence>
<reference evidence="11" key="1">
    <citation type="submission" date="2020-05" db="EMBL/GenBank/DDBJ databases">
        <title>Mycena genomes resolve the evolution of fungal bioluminescence.</title>
        <authorList>
            <person name="Tsai I.J."/>
        </authorList>
    </citation>
    <scope>NUCLEOTIDE SEQUENCE</scope>
    <source>
        <strain evidence="11">110903Hualien_Pintung</strain>
    </source>
</reference>
<dbReference type="Gene3D" id="3.20.20.80">
    <property type="entry name" value="Glycosidases"/>
    <property type="match status" value="1"/>
</dbReference>
<comment type="subcellular location">
    <subcellularLocation>
        <location evidence="2">Secreted</location>
    </subcellularLocation>
</comment>
<dbReference type="InterPro" id="IPR001547">
    <property type="entry name" value="Glyco_hydro_5"/>
</dbReference>
<dbReference type="PANTHER" id="PTHR31451:SF39">
    <property type="entry name" value="MANNAN ENDO-1,4-BETA-MANNOSIDASE 1"/>
    <property type="match status" value="1"/>
</dbReference>
<dbReference type="AlphaFoldDB" id="A0A8H6T528"/>
<proteinExistence type="inferred from homology"/>
<evidence type="ECO:0000256" key="9">
    <source>
        <dbReference type="SAM" id="SignalP"/>
    </source>
</evidence>
<comment type="catalytic activity">
    <reaction evidence="1">
        <text>Random hydrolysis of (1-&gt;4)-beta-D-mannosidic linkages in mannans, galactomannans and glucomannans.</text>
        <dbReference type="EC" id="3.2.1.78"/>
    </reaction>
</comment>
<keyword evidence="12" id="KW-1185">Reference proteome</keyword>
<evidence type="ECO:0000256" key="7">
    <source>
        <dbReference type="ARBA" id="ARBA00022801"/>
    </source>
</evidence>
<dbReference type="GO" id="GO:0005576">
    <property type="term" value="C:extracellular region"/>
    <property type="evidence" value="ECO:0007669"/>
    <property type="project" value="UniProtKB-SubCell"/>
</dbReference>
<dbReference type="Pfam" id="PF26410">
    <property type="entry name" value="GH5_mannosidase"/>
    <property type="match status" value="1"/>
</dbReference>
<dbReference type="GO" id="GO:0016985">
    <property type="term" value="F:mannan endo-1,4-beta-mannosidase activity"/>
    <property type="evidence" value="ECO:0007669"/>
    <property type="project" value="UniProtKB-EC"/>
</dbReference>
<evidence type="ECO:0000256" key="6">
    <source>
        <dbReference type="ARBA" id="ARBA00022729"/>
    </source>
</evidence>
<organism evidence="11 12">
    <name type="scientific">Mycena chlorophos</name>
    <name type="common">Agaric fungus</name>
    <name type="synonym">Agaricus chlorophos</name>
    <dbReference type="NCBI Taxonomy" id="658473"/>
    <lineage>
        <taxon>Eukaryota</taxon>
        <taxon>Fungi</taxon>
        <taxon>Dikarya</taxon>
        <taxon>Basidiomycota</taxon>
        <taxon>Agaricomycotina</taxon>
        <taxon>Agaricomycetes</taxon>
        <taxon>Agaricomycetidae</taxon>
        <taxon>Agaricales</taxon>
        <taxon>Marasmiineae</taxon>
        <taxon>Mycenaceae</taxon>
        <taxon>Mycena</taxon>
    </lineage>
</organism>
<accession>A0A8H6T528</accession>
<dbReference type="InterPro" id="IPR017853">
    <property type="entry name" value="GH"/>
</dbReference>
<evidence type="ECO:0000256" key="5">
    <source>
        <dbReference type="ARBA" id="ARBA00022525"/>
    </source>
</evidence>
<evidence type="ECO:0000256" key="4">
    <source>
        <dbReference type="ARBA" id="ARBA00012706"/>
    </source>
</evidence>
<feature type="signal peptide" evidence="9">
    <location>
        <begin position="1"/>
        <end position="18"/>
    </location>
</feature>
<dbReference type="SUPFAM" id="SSF51445">
    <property type="entry name" value="(Trans)glycosidases"/>
    <property type="match status" value="1"/>
</dbReference>
<evidence type="ECO:0000256" key="2">
    <source>
        <dbReference type="ARBA" id="ARBA00004613"/>
    </source>
</evidence>
<keyword evidence="7" id="KW-0378">Hydrolase</keyword>
<evidence type="ECO:0000259" key="10">
    <source>
        <dbReference type="Pfam" id="PF26410"/>
    </source>
</evidence>
<keyword evidence="8" id="KW-0326">Glycosidase</keyword>
<feature type="chain" id="PRO_5034620308" description="mannan endo-1,4-beta-mannosidase" evidence="9">
    <location>
        <begin position="19"/>
        <end position="412"/>
    </location>
</feature>
<dbReference type="PANTHER" id="PTHR31451">
    <property type="match status" value="1"/>
</dbReference>
<comment type="similarity">
    <text evidence="3">Belongs to the glycosyl hydrolase 5 (cellulase A) family.</text>
</comment>